<reference evidence="10" key="3">
    <citation type="submission" date="2015-06" db="UniProtKB">
        <authorList>
            <consortium name="EnsemblMetazoa"/>
        </authorList>
    </citation>
    <scope>IDENTIFICATION</scope>
</reference>
<dbReference type="PRINTS" id="PR00756">
    <property type="entry name" value="ALADIPTASE"/>
</dbReference>
<keyword evidence="6" id="KW-0862">Zinc</keyword>
<dbReference type="eggNOG" id="KOG1046">
    <property type="taxonomic scope" value="Eukaryota"/>
</dbReference>
<dbReference type="GO" id="GO:0043171">
    <property type="term" value="P:peptide catabolic process"/>
    <property type="evidence" value="ECO:0000318"/>
    <property type="project" value="GO_Central"/>
</dbReference>
<reference evidence="11" key="1">
    <citation type="submission" date="2012-12" db="EMBL/GenBank/DDBJ databases">
        <authorList>
            <person name="Hellsten U."/>
            <person name="Grimwood J."/>
            <person name="Chapman J.A."/>
            <person name="Shapiro H."/>
            <person name="Aerts A."/>
            <person name="Otillar R.P."/>
            <person name="Terry A.Y."/>
            <person name="Boore J.L."/>
            <person name="Simakov O."/>
            <person name="Marletaz F."/>
            <person name="Cho S.-J."/>
            <person name="Edsinger-Gonzales E."/>
            <person name="Havlak P."/>
            <person name="Kuo D.-H."/>
            <person name="Larsson T."/>
            <person name="Lv J."/>
            <person name="Arendt D."/>
            <person name="Savage R."/>
            <person name="Osoegawa K."/>
            <person name="de Jong P."/>
            <person name="Lindberg D.R."/>
            <person name="Seaver E.C."/>
            <person name="Weisblat D.A."/>
            <person name="Putnam N.H."/>
            <person name="Grigoriev I.V."/>
            <person name="Rokhsar D.S."/>
        </authorList>
    </citation>
    <scope>NUCLEOTIDE SEQUENCE</scope>
</reference>
<dbReference type="SUPFAM" id="SSF55486">
    <property type="entry name" value="Metalloproteases ('zincins'), catalytic domain"/>
    <property type="match status" value="1"/>
</dbReference>
<proteinExistence type="inferred from homology"/>
<keyword evidence="11" id="KW-1185">Reference proteome</keyword>
<dbReference type="InterPro" id="IPR027268">
    <property type="entry name" value="Peptidase_M4/M1_CTD_sf"/>
</dbReference>
<dbReference type="EMBL" id="AMQM01006124">
    <property type="status" value="NOT_ANNOTATED_CDS"/>
    <property type="molecule type" value="Genomic_DNA"/>
</dbReference>
<dbReference type="AlphaFoldDB" id="T1FC24"/>
<dbReference type="HOGENOM" id="CLU_676667_0_0_1"/>
<dbReference type="Pfam" id="PF01433">
    <property type="entry name" value="Peptidase_M1"/>
    <property type="match status" value="1"/>
</dbReference>
<comment type="cofactor">
    <cofactor evidence="1">
        <name>Zn(2+)</name>
        <dbReference type="ChEBI" id="CHEBI:29105"/>
    </cofactor>
</comment>
<dbReference type="FunFam" id="1.25.50.20:FF:000054">
    <property type="entry name" value="Uncharacterized protein"/>
    <property type="match status" value="1"/>
</dbReference>
<dbReference type="RefSeq" id="XP_009024070.1">
    <property type="nucleotide sequence ID" value="XM_009025822.1"/>
</dbReference>
<dbReference type="GeneID" id="20206373"/>
<dbReference type="Proteomes" id="UP000015101">
    <property type="component" value="Unassembled WGS sequence"/>
</dbReference>
<evidence type="ECO:0000313" key="9">
    <source>
        <dbReference type="EMBL" id="ESN98005.1"/>
    </source>
</evidence>
<dbReference type="KEGG" id="hro:HELRODRAFT_177678"/>
<evidence type="ECO:0000256" key="7">
    <source>
        <dbReference type="ARBA" id="ARBA00023049"/>
    </source>
</evidence>
<dbReference type="PANTHER" id="PTHR11533">
    <property type="entry name" value="PROTEASE M1 ZINC METALLOPROTEASE"/>
    <property type="match status" value="1"/>
</dbReference>
<dbReference type="OrthoDB" id="10031169at2759"/>
<keyword evidence="7" id="KW-0482">Metalloprotease</keyword>
<dbReference type="InParanoid" id="T1FC24"/>
<evidence type="ECO:0000256" key="4">
    <source>
        <dbReference type="ARBA" id="ARBA00022723"/>
    </source>
</evidence>
<evidence type="ECO:0000259" key="8">
    <source>
        <dbReference type="Pfam" id="PF01433"/>
    </source>
</evidence>
<dbReference type="GO" id="GO:0008270">
    <property type="term" value="F:zinc ion binding"/>
    <property type="evidence" value="ECO:0007669"/>
    <property type="project" value="InterPro"/>
</dbReference>
<dbReference type="Gene3D" id="1.25.50.20">
    <property type="match status" value="1"/>
</dbReference>
<evidence type="ECO:0000256" key="1">
    <source>
        <dbReference type="ARBA" id="ARBA00001947"/>
    </source>
</evidence>
<sequence length="407" mass="46660">MLYLQVAELEVSDTETMDVFATTVKMSTYLVGFVVCDFKSKSKLSRSGVNVSVFSPAENIDKVNFVLDITVEILDFFENFFGVNYPLKKLDSYPITSFAYLDVENLGLISRHLRRFLHNTNTSSKLQKNNIAIAVAHKVAHQWLGNLVTLDCWNDLRLKEGIVHLAEEIALGRIMKTIMFKALIEDSKDSSHPIIVPEECMYTSDSILTTKSASIFRMLEKAITSHLFNSAVRHYISKHKFSNADSNDFYKWFIPLAYITDRHPFNHSTVFMKEEEMEFALEEDVAWIKANPEMSASNSQRNLTPQSNNSNLTTLTSISTRALLKSIAALDLSMYISKEENFLPWEVLVTHLETIFNRFSSNPHYPLFRYGISTCELSPYYKQWWVLEDASPKPHQAMREGTIEDPL</sequence>
<keyword evidence="3" id="KW-0645">Protease</keyword>
<dbReference type="InterPro" id="IPR050344">
    <property type="entry name" value="Peptidase_M1_aminopeptidases"/>
</dbReference>
<comment type="similarity">
    <text evidence="2">Belongs to the peptidase M1 family.</text>
</comment>
<dbReference type="EMBL" id="KB097269">
    <property type="protein sequence ID" value="ESN98005.1"/>
    <property type="molecule type" value="Genomic_DNA"/>
</dbReference>
<evidence type="ECO:0000313" key="11">
    <source>
        <dbReference type="Proteomes" id="UP000015101"/>
    </source>
</evidence>
<gene>
    <name evidence="10" type="primary">20206373</name>
    <name evidence="9" type="ORF">HELRODRAFT_177678</name>
</gene>
<evidence type="ECO:0000256" key="6">
    <source>
        <dbReference type="ARBA" id="ARBA00022833"/>
    </source>
</evidence>
<evidence type="ECO:0000256" key="3">
    <source>
        <dbReference type="ARBA" id="ARBA00022670"/>
    </source>
</evidence>
<accession>T1FC24</accession>
<keyword evidence="5" id="KW-0378">Hydrolase</keyword>
<evidence type="ECO:0000313" key="10">
    <source>
        <dbReference type="EnsemblMetazoa" id="HelroP177678"/>
    </source>
</evidence>
<dbReference type="InterPro" id="IPR014782">
    <property type="entry name" value="Peptidase_M1_dom"/>
</dbReference>
<organism evidence="10 11">
    <name type="scientific">Helobdella robusta</name>
    <name type="common">Californian leech</name>
    <dbReference type="NCBI Taxonomy" id="6412"/>
    <lineage>
        <taxon>Eukaryota</taxon>
        <taxon>Metazoa</taxon>
        <taxon>Spiralia</taxon>
        <taxon>Lophotrochozoa</taxon>
        <taxon>Annelida</taxon>
        <taxon>Clitellata</taxon>
        <taxon>Hirudinea</taxon>
        <taxon>Rhynchobdellida</taxon>
        <taxon>Glossiphoniidae</taxon>
        <taxon>Helobdella</taxon>
    </lineage>
</organism>
<dbReference type="EnsemblMetazoa" id="HelroT177678">
    <property type="protein sequence ID" value="HelroP177678"/>
    <property type="gene ID" value="HelroG177678"/>
</dbReference>
<dbReference type="GO" id="GO:0070006">
    <property type="term" value="F:metalloaminopeptidase activity"/>
    <property type="evidence" value="ECO:0000318"/>
    <property type="project" value="GO_Central"/>
</dbReference>
<protein>
    <recommendedName>
        <fullName evidence="8">Peptidase M1 membrane alanine aminopeptidase domain-containing protein</fullName>
    </recommendedName>
</protein>
<dbReference type="PANTHER" id="PTHR11533:SF299">
    <property type="entry name" value="AMINOPEPTIDASE"/>
    <property type="match status" value="1"/>
</dbReference>
<name>T1FC24_HELRO</name>
<dbReference type="CTD" id="20206373"/>
<dbReference type="GO" id="GO:0006508">
    <property type="term" value="P:proteolysis"/>
    <property type="evidence" value="ECO:0000318"/>
    <property type="project" value="GO_Central"/>
</dbReference>
<reference evidence="9 11" key="2">
    <citation type="journal article" date="2013" name="Nature">
        <title>Insights into bilaterian evolution from three spiralian genomes.</title>
        <authorList>
            <person name="Simakov O."/>
            <person name="Marletaz F."/>
            <person name="Cho S.J."/>
            <person name="Edsinger-Gonzales E."/>
            <person name="Havlak P."/>
            <person name="Hellsten U."/>
            <person name="Kuo D.H."/>
            <person name="Larsson T."/>
            <person name="Lv J."/>
            <person name="Arendt D."/>
            <person name="Savage R."/>
            <person name="Osoegawa K."/>
            <person name="de Jong P."/>
            <person name="Grimwood J."/>
            <person name="Chapman J.A."/>
            <person name="Shapiro H."/>
            <person name="Aerts A."/>
            <person name="Otillar R.P."/>
            <person name="Terry A.Y."/>
            <person name="Boore J.L."/>
            <person name="Grigoriev I.V."/>
            <person name="Lindberg D.R."/>
            <person name="Seaver E.C."/>
            <person name="Weisblat D.A."/>
            <person name="Putnam N.H."/>
            <person name="Rokhsar D.S."/>
        </authorList>
    </citation>
    <scope>NUCLEOTIDE SEQUENCE</scope>
</reference>
<dbReference type="InterPro" id="IPR001930">
    <property type="entry name" value="Peptidase_M1"/>
</dbReference>
<evidence type="ECO:0000256" key="5">
    <source>
        <dbReference type="ARBA" id="ARBA00022801"/>
    </source>
</evidence>
<keyword evidence="4" id="KW-0479">Metal-binding</keyword>
<evidence type="ECO:0000256" key="2">
    <source>
        <dbReference type="ARBA" id="ARBA00010136"/>
    </source>
</evidence>
<feature type="domain" description="Peptidase M1 membrane alanine aminopeptidase" evidence="8">
    <location>
        <begin position="66"/>
        <end position="251"/>
    </location>
</feature>
<dbReference type="Gene3D" id="1.10.390.10">
    <property type="entry name" value="Neutral Protease Domain 2"/>
    <property type="match status" value="1"/>
</dbReference>